<feature type="compositionally biased region" description="Polar residues" evidence="1">
    <location>
        <begin position="13"/>
        <end position="29"/>
    </location>
</feature>
<sequence>MLATLPAVSQLVHAQSRQPSPQTWENSIPLSAAPPSDASRRDTGDGGGCTSPAPFCSSNSPSYTARPAAVYDQCHPLSESSGLGQSALLTPSDGVYPGSQTRFCDDLPAAPTDGCLPPFPNDELISLLNSLRPGFTTGLIVRIQRMLLPTLPDDGLDSQAQLLHFIIEAIRKRGFKSTYWFKGKSLDQLRAALYVDPSFSTAVRNLMSTDGEEFCNIYFHILRYGAL</sequence>
<evidence type="ECO:0000313" key="3">
    <source>
        <dbReference type="Proteomes" id="UP000006514"/>
    </source>
</evidence>
<proteinExistence type="predicted"/>
<reference evidence="3" key="1">
    <citation type="journal article" date="2012" name="Science">
        <title>The Paleozoic origin of enzymatic lignin decomposition reconstructed from 31 fungal genomes.</title>
        <authorList>
            <person name="Floudas D."/>
            <person name="Binder M."/>
            <person name="Riley R."/>
            <person name="Barry K."/>
            <person name="Blanchette R.A."/>
            <person name="Henrissat B."/>
            <person name="Martinez A.T."/>
            <person name="Otillar R."/>
            <person name="Spatafora J.W."/>
            <person name="Yadav J.S."/>
            <person name="Aerts A."/>
            <person name="Benoit I."/>
            <person name="Boyd A."/>
            <person name="Carlson A."/>
            <person name="Copeland A."/>
            <person name="Coutinho P.M."/>
            <person name="de Vries R.P."/>
            <person name="Ferreira P."/>
            <person name="Findley K."/>
            <person name="Foster B."/>
            <person name="Gaskell J."/>
            <person name="Glotzer D."/>
            <person name="Gorecki P."/>
            <person name="Heitman J."/>
            <person name="Hesse C."/>
            <person name="Hori C."/>
            <person name="Igarashi K."/>
            <person name="Jurgens J.A."/>
            <person name="Kallen N."/>
            <person name="Kersten P."/>
            <person name="Kohler A."/>
            <person name="Kuees U."/>
            <person name="Kumar T.K.A."/>
            <person name="Kuo A."/>
            <person name="LaButti K."/>
            <person name="Larrondo L.F."/>
            <person name="Lindquist E."/>
            <person name="Ling A."/>
            <person name="Lombard V."/>
            <person name="Lucas S."/>
            <person name="Lundell T."/>
            <person name="Martin R."/>
            <person name="McLaughlin D.J."/>
            <person name="Morgenstern I."/>
            <person name="Morin E."/>
            <person name="Murat C."/>
            <person name="Nagy L.G."/>
            <person name="Nolan M."/>
            <person name="Ohm R.A."/>
            <person name="Patyshakuliyeva A."/>
            <person name="Rokas A."/>
            <person name="Ruiz-Duenas F.J."/>
            <person name="Sabat G."/>
            <person name="Salamov A."/>
            <person name="Samejima M."/>
            <person name="Schmutz J."/>
            <person name="Slot J.C."/>
            <person name="St John F."/>
            <person name="Stenlid J."/>
            <person name="Sun H."/>
            <person name="Sun S."/>
            <person name="Syed K."/>
            <person name="Tsang A."/>
            <person name="Wiebenga A."/>
            <person name="Young D."/>
            <person name="Pisabarro A."/>
            <person name="Eastwood D.C."/>
            <person name="Martin F."/>
            <person name="Cullen D."/>
            <person name="Grigoriev I.V."/>
            <person name="Hibbett D.S."/>
        </authorList>
    </citation>
    <scope>NUCLEOTIDE SEQUENCE [LARGE SCALE GENOMIC DNA]</scope>
    <source>
        <strain evidence="3">TFB10046</strain>
    </source>
</reference>
<keyword evidence="3" id="KW-1185">Reference proteome</keyword>
<organism evidence="2 3">
    <name type="scientific">Auricularia subglabra (strain TFB-10046 / SS5)</name>
    <name type="common">White-rot fungus</name>
    <name type="synonym">Auricularia delicata (strain TFB10046)</name>
    <dbReference type="NCBI Taxonomy" id="717982"/>
    <lineage>
        <taxon>Eukaryota</taxon>
        <taxon>Fungi</taxon>
        <taxon>Dikarya</taxon>
        <taxon>Basidiomycota</taxon>
        <taxon>Agaricomycotina</taxon>
        <taxon>Agaricomycetes</taxon>
        <taxon>Auriculariales</taxon>
        <taxon>Auriculariaceae</taxon>
        <taxon>Auricularia</taxon>
    </lineage>
</organism>
<dbReference type="AlphaFoldDB" id="J0LF65"/>
<protein>
    <submittedName>
        <fullName evidence="2">Uncharacterized protein</fullName>
    </submittedName>
</protein>
<gene>
    <name evidence="2" type="ORF">AURDEDRAFT_175083</name>
</gene>
<feature type="region of interest" description="Disordered" evidence="1">
    <location>
        <begin position="13"/>
        <end position="56"/>
    </location>
</feature>
<dbReference type="InParanoid" id="J0LF65"/>
<dbReference type="EMBL" id="JH687878">
    <property type="protein sequence ID" value="EJD35807.1"/>
    <property type="molecule type" value="Genomic_DNA"/>
</dbReference>
<dbReference type="Proteomes" id="UP000006514">
    <property type="component" value="Unassembled WGS sequence"/>
</dbReference>
<accession>J0LF65</accession>
<name>J0LF65_AURST</name>
<dbReference type="KEGG" id="adl:AURDEDRAFT_175083"/>
<evidence type="ECO:0000313" key="2">
    <source>
        <dbReference type="EMBL" id="EJD35807.1"/>
    </source>
</evidence>
<evidence type="ECO:0000256" key="1">
    <source>
        <dbReference type="SAM" id="MobiDB-lite"/>
    </source>
</evidence>